<dbReference type="RefSeq" id="WP_190918589.1">
    <property type="nucleotide sequence ID" value="NZ_JACXIZ010000022.1"/>
</dbReference>
<organism evidence="2 3">
    <name type="scientific">Paenibacillus sabuli</name>
    <dbReference type="NCBI Taxonomy" id="2772509"/>
    <lineage>
        <taxon>Bacteria</taxon>
        <taxon>Bacillati</taxon>
        <taxon>Bacillota</taxon>
        <taxon>Bacilli</taxon>
        <taxon>Bacillales</taxon>
        <taxon>Paenibacillaceae</taxon>
        <taxon>Paenibacillus</taxon>
    </lineage>
</organism>
<reference evidence="2" key="1">
    <citation type="submission" date="2020-09" db="EMBL/GenBank/DDBJ databases">
        <title>A novel bacterium of genus Paenibacillus, isolated from South China Sea.</title>
        <authorList>
            <person name="Huang H."/>
            <person name="Mo K."/>
            <person name="Hu Y."/>
        </authorList>
    </citation>
    <scope>NUCLEOTIDE SEQUENCE</scope>
    <source>
        <strain evidence="2">IB182496</strain>
    </source>
</reference>
<gene>
    <name evidence="2" type="ORF">IDH44_13900</name>
</gene>
<dbReference type="AlphaFoldDB" id="A0A927BU07"/>
<comment type="caution">
    <text evidence="2">The sequence shown here is derived from an EMBL/GenBank/DDBJ whole genome shotgun (WGS) entry which is preliminary data.</text>
</comment>
<keyword evidence="1" id="KW-1133">Transmembrane helix</keyword>
<feature type="transmembrane region" description="Helical" evidence="1">
    <location>
        <begin position="52"/>
        <end position="74"/>
    </location>
</feature>
<feature type="transmembrane region" description="Helical" evidence="1">
    <location>
        <begin position="7"/>
        <end position="32"/>
    </location>
</feature>
<keyword evidence="1" id="KW-0472">Membrane</keyword>
<name>A0A927BU07_9BACL</name>
<evidence type="ECO:0000313" key="2">
    <source>
        <dbReference type="EMBL" id="MBD2846292.1"/>
    </source>
</evidence>
<proteinExistence type="predicted"/>
<dbReference type="Proteomes" id="UP000621560">
    <property type="component" value="Unassembled WGS sequence"/>
</dbReference>
<keyword evidence="1" id="KW-0812">Transmembrane</keyword>
<evidence type="ECO:0000256" key="1">
    <source>
        <dbReference type="SAM" id="Phobius"/>
    </source>
</evidence>
<dbReference type="EMBL" id="JACXIZ010000022">
    <property type="protein sequence ID" value="MBD2846292.1"/>
    <property type="molecule type" value="Genomic_DNA"/>
</dbReference>
<accession>A0A927BU07</accession>
<keyword evidence="3" id="KW-1185">Reference proteome</keyword>
<protein>
    <submittedName>
        <fullName evidence="2">Uncharacterized protein</fullName>
    </submittedName>
</protein>
<sequence>MKKLAPWLILSGSILIAVFSLESIVLYVNFTAYQRPVNFDYIFFNMPASFEMIYWTTAILGAVLFITGIVSGLLSRK</sequence>
<evidence type="ECO:0000313" key="3">
    <source>
        <dbReference type="Proteomes" id="UP000621560"/>
    </source>
</evidence>